<reference evidence="1" key="3">
    <citation type="submission" date="2025-08" db="UniProtKB">
        <authorList>
            <consortium name="Ensembl"/>
        </authorList>
    </citation>
    <scope>IDENTIFICATION</scope>
</reference>
<dbReference type="InParanoid" id="F6T460"/>
<name>F6T460_CIOIN</name>
<evidence type="ECO:0000313" key="1">
    <source>
        <dbReference type="Ensembl" id="ENSCINP00000017284.3"/>
    </source>
</evidence>
<dbReference type="EMBL" id="EAAA01001403">
    <property type="status" value="NOT_ANNOTATED_CDS"/>
    <property type="molecule type" value="Genomic_DNA"/>
</dbReference>
<protein>
    <submittedName>
        <fullName evidence="1">Uncharacterized protein</fullName>
    </submittedName>
</protein>
<keyword evidence="2" id="KW-1185">Reference proteome</keyword>
<reference evidence="1" key="2">
    <citation type="journal article" date="2008" name="Genome Biol.">
        <title>Improved genome assembly and evidence-based global gene model set for the chordate Ciona intestinalis: new insight into intron and operon populations.</title>
        <authorList>
            <person name="Satou Y."/>
            <person name="Mineta K."/>
            <person name="Ogasawara M."/>
            <person name="Sasakura Y."/>
            <person name="Shoguchi E."/>
            <person name="Ueno K."/>
            <person name="Yamada L."/>
            <person name="Matsumoto J."/>
            <person name="Wasserscheid J."/>
            <person name="Dewar K."/>
            <person name="Wiley G.B."/>
            <person name="Macmil S.L."/>
            <person name="Roe B.A."/>
            <person name="Zeller R.W."/>
            <person name="Hastings K.E."/>
            <person name="Lemaire P."/>
            <person name="Lindquist E."/>
            <person name="Endo T."/>
            <person name="Hotta K."/>
            <person name="Inaba K."/>
        </authorList>
    </citation>
    <scope>NUCLEOTIDE SEQUENCE [LARGE SCALE GENOMIC DNA]</scope>
    <source>
        <strain evidence="1">wild type</strain>
    </source>
</reference>
<evidence type="ECO:0000313" key="2">
    <source>
        <dbReference type="Proteomes" id="UP000008144"/>
    </source>
</evidence>
<dbReference type="Proteomes" id="UP000008144">
    <property type="component" value="Chromosome 2"/>
</dbReference>
<accession>F6T460</accession>
<dbReference type="HOGENOM" id="CLU_2612106_0_0_1"/>
<reference evidence="2" key="1">
    <citation type="journal article" date="2002" name="Science">
        <title>The draft genome of Ciona intestinalis: insights into chordate and vertebrate origins.</title>
        <authorList>
            <person name="Dehal P."/>
            <person name="Satou Y."/>
            <person name="Campbell R.K."/>
            <person name="Chapman J."/>
            <person name="Degnan B."/>
            <person name="De Tomaso A."/>
            <person name="Davidson B."/>
            <person name="Di Gregorio A."/>
            <person name="Gelpke M."/>
            <person name="Goodstein D.M."/>
            <person name="Harafuji N."/>
            <person name="Hastings K.E."/>
            <person name="Ho I."/>
            <person name="Hotta K."/>
            <person name="Huang W."/>
            <person name="Kawashima T."/>
            <person name="Lemaire P."/>
            <person name="Martinez D."/>
            <person name="Meinertzhagen I.A."/>
            <person name="Necula S."/>
            <person name="Nonaka M."/>
            <person name="Putnam N."/>
            <person name="Rash S."/>
            <person name="Saiga H."/>
            <person name="Satake M."/>
            <person name="Terry A."/>
            <person name="Yamada L."/>
            <person name="Wang H.G."/>
            <person name="Awazu S."/>
            <person name="Azumi K."/>
            <person name="Boore J."/>
            <person name="Branno M."/>
            <person name="Chin-Bow S."/>
            <person name="DeSantis R."/>
            <person name="Doyle S."/>
            <person name="Francino P."/>
            <person name="Keys D.N."/>
            <person name="Haga S."/>
            <person name="Hayashi H."/>
            <person name="Hino K."/>
            <person name="Imai K.S."/>
            <person name="Inaba K."/>
            <person name="Kano S."/>
            <person name="Kobayashi K."/>
            <person name="Kobayashi M."/>
            <person name="Lee B.I."/>
            <person name="Makabe K.W."/>
            <person name="Manohar C."/>
            <person name="Matassi G."/>
            <person name="Medina M."/>
            <person name="Mochizuki Y."/>
            <person name="Mount S."/>
            <person name="Morishita T."/>
            <person name="Miura S."/>
            <person name="Nakayama A."/>
            <person name="Nishizaka S."/>
            <person name="Nomoto H."/>
            <person name="Ohta F."/>
            <person name="Oishi K."/>
            <person name="Rigoutsos I."/>
            <person name="Sano M."/>
            <person name="Sasaki A."/>
            <person name="Sasakura Y."/>
            <person name="Shoguchi E."/>
            <person name="Shin-i T."/>
            <person name="Spagnuolo A."/>
            <person name="Stainier D."/>
            <person name="Suzuki M.M."/>
            <person name="Tassy O."/>
            <person name="Takatori N."/>
            <person name="Tokuoka M."/>
            <person name="Yagi K."/>
            <person name="Yoshizaki F."/>
            <person name="Wada S."/>
            <person name="Zhang C."/>
            <person name="Hyatt P.D."/>
            <person name="Larimer F."/>
            <person name="Detter C."/>
            <person name="Doggett N."/>
            <person name="Glavina T."/>
            <person name="Hawkins T."/>
            <person name="Richardson P."/>
            <person name="Lucas S."/>
            <person name="Kohara Y."/>
            <person name="Levine M."/>
            <person name="Satoh N."/>
            <person name="Rokhsar D.S."/>
        </authorList>
    </citation>
    <scope>NUCLEOTIDE SEQUENCE [LARGE SCALE GENOMIC DNA]</scope>
</reference>
<dbReference type="Ensembl" id="ENSCINT00000017284.3">
    <property type="protein sequence ID" value="ENSCINP00000017284.3"/>
    <property type="gene ID" value="ENSCING00000015077.2"/>
</dbReference>
<reference evidence="1" key="4">
    <citation type="submission" date="2025-09" db="UniProtKB">
        <authorList>
            <consortium name="Ensembl"/>
        </authorList>
    </citation>
    <scope>IDENTIFICATION</scope>
</reference>
<proteinExistence type="predicted"/>
<organism evidence="1 2">
    <name type="scientific">Ciona intestinalis</name>
    <name type="common">Transparent sea squirt</name>
    <name type="synonym">Ascidia intestinalis</name>
    <dbReference type="NCBI Taxonomy" id="7719"/>
    <lineage>
        <taxon>Eukaryota</taxon>
        <taxon>Metazoa</taxon>
        <taxon>Chordata</taxon>
        <taxon>Tunicata</taxon>
        <taxon>Ascidiacea</taxon>
        <taxon>Phlebobranchia</taxon>
        <taxon>Cionidae</taxon>
        <taxon>Ciona</taxon>
    </lineage>
</organism>
<dbReference type="AlphaFoldDB" id="F6T460"/>
<sequence length="79" mass="8569">DAGDAATVTCNQIQHLHYEQSQAQHSSASISSNGNVGVAVMFETQSYFASLYFSNSACSEFLEAPARISCRRFMQGARS</sequence>